<reference evidence="1" key="1">
    <citation type="submission" date="2024-06" db="EMBL/GenBank/DDBJ databases">
        <authorList>
            <person name="Wu L."/>
        </authorList>
    </citation>
    <scope>NUCLEOTIDE SEQUENCE</scope>
    <source>
        <strain evidence="1">W17</strain>
    </source>
</reference>
<protein>
    <submittedName>
        <fullName evidence="1">Uncharacterized protein</fullName>
    </submittedName>
</protein>
<gene>
    <name evidence="1" type="ORF">ABCR88_00890</name>
</gene>
<evidence type="ECO:0000313" key="1">
    <source>
        <dbReference type="EMBL" id="XBY24404.1"/>
    </source>
</evidence>
<organism evidence="1">
    <name type="scientific">Pseudomonas sp. W17</name>
    <dbReference type="NCBI Taxonomy" id="3144407"/>
    <lineage>
        <taxon>Bacteria</taxon>
        <taxon>Pseudomonadati</taxon>
        <taxon>Pseudomonadota</taxon>
        <taxon>Gammaproteobacteria</taxon>
        <taxon>Pseudomonadales</taxon>
        <taxon>Pseudomonadaceae</taxon>
        <taxon>Pseudomonas</taxon>
    </lineage>
</organism>
<sequence>MEDGYFSIGFLFNLGSSCEESSNVYFGFEAGIDFLAVDDFCVSLKELVTVEQ</sequence>
<proteinExistence type="predicted"/>
<accession>A0AAU7WUM8</accession>
<dbReference type="EMBL" id="CP158490">
    <property type="protein sequence ID" value="XBY24404.1"/>
    <property type="molecule type" value="Genomic_DNA"/>
</dbReference>
<name>A0AAU7WUM8_9PSED</name>
<dbReference type="AlphaFoldDB" id="A0AAU7WUM8"/>
<dbReference type="RefSeq" id="WP_350403970.1">
    <property type="nucleotide sequence ID" value="NZ_CP158490.1"/>
</dbReference>